<sequence length="58" mass="6815">GILSDFKCGPCFYGLYIGYLNNKLYKCRCYYDTENPKYEIPIRSMSSFVGKFSKYSIE</sequence>
<keyword evidence="2" id="KW-1185">Reference proteome</keyword>
<reference evidence="1" key="1">
    <citation type="submission" date="2021-06" db="EMBL/GenBank/DDBJ databases">
        <authorList>
            <person name="Kallberg Y."/>
            <person name="Tangrot J."/>
            <person name="Rosling A."/>
        </authorList>
    </citation>
    <scope>NUCLEOTIDE SEQUENCE</scope>
    <source>
        <strain evidence="1">AU212A</strain>
    </source>
</reference>
<evidence type="ECO:0000313" key="2">
    <source>
        <dbReference type="Proteomes" id="UP000789860"/>
    </source>
</evidence>
<feature type="non-terminal residue" evidence="1">
    <location>
        <position position="58"/>
    </location>
</feature>
<accession>A0ACA9N7N4</accession>
<dbReference type="EMBL" id="CAJVPM010020902">
    <property type="protein sequence ID" value="CAG8637419.1"/>
    <property type="molecule type" value="Genomic_DNA"/>
</dbReference>
<evidence type="ECO:0000313" key="1">
    <source>
        <dbReference type="EMBL" id="CAG8637419.1"/>
    </source>
</evidence>
<name>A0ACA9N7N4_9GLOM</name>
<comment type="caution">
    <text evidence="1">The sequence shown here is derived from an EMBL/GenBank/DDBJ whole genome shotgun (WGS) entry which is preliminary data.</text>
</comment>
<protein>
    <submittedName>
        <fullName evidence="1">9803_t:CDS:1</fullName>
    </submittedName>
</protein>
<dbReference type="Proteomes" id="UP000789860">
    <property type="component" value="Unassembled WGS sequence"/>
</dbReference>
<organism evidence="1 2">
    <name type="scientific">Scutellospora calospora</name>
    <dbReference type="NCBI Taxonomy" id="85575"/>
    <lineage>
        <taxon>Eukaryota</taxon>
        <taxon>Fungi</taxon>
        <taxon>Fungi incertae sedis</taxon>
        <taxon>Mucoromycota</taxon>
        <taxon>Glomeromycotina</taxon>
        <taxon>Glomeromycetes</taxon>
        <taxon>Diversisporales</taxon>
        <taxon>Gigasporaceae</taxon>
        <taxon>Scutellospora</taxon>
    </lineage>
</organism>
<gene>
    <name evidence="1" type="ORF">SCALOS_LOCUS8194</name>
</gene>
<proteinExistence type="predicted"/>
<feature type="non-terminal residue" evidence="1">
    <location>
        <position position="1"/>
    </location>
</feature>